<dbReference type="PATRIC" id="fig|298794.3.peg.7083"/>
<sequence>MPDGLAQAGPFCFGMTAPDRPLRRSSAISGGPPAPGLATLRFQSRGGIAAQVSILEAGGFDGPRDVRAFRERGGEVQLVEVMDARRSTIGARMGISYSPPSPLS</sequence>
<dbReference type="AlphaFoldDB" id="A0A0J6VH77"/>
<reference evidence="1 2" key="1">
    <citation type="submission" date="2015-03" db="EMBL/GenBank/DDBJ databases">
        <title>Genome sequencing of Methylobacterium variabile DSM 16961.</title>
        <authorList>
            <person name="Chaudhry V."/>
            <person name="Patil P.B."/>
        </authorList>
    </citation>
    <scope>NUCLEOTIDE SEQUENCE [LARGE SCALE GENOMIC DNA]</scope>
    <source>
        <strain evidence="1 2">DSM 16961</strain>
    </source>
</reference>
<proteinExistence type="predicted"/>
<dbReference type="EMBL" id="LABY01000073">
    <property type="protein sequence ID" value="KMO38426.1"/>
    <property type="molecule type" value="Genomic_DNA"/>
</dbReference>
<dbReference type="Proteomes" id="UP000035955">
    <property type="component" value="Unassembled WGS sequence"/>
</dbReference>
<organism evidence="1 2">
    <name type="scientific">Methylobacterium variabile</name>
    <dbReference type="NCBI Taxonomy" id="298794"/>
    <lineage>
        <taxon>Bacteria</taxon>
        <taxon>Pseudomonadati</taxon>
        <taxon>Pseudomonadota</taxon>
        <taxon>Alphaproteobacteria</taxon>
        <taxon>Hyphomicrobiales</taxon>
        <taxon>Methylobacteriaceae</taxon>
        <taxon>Methylobacterium</taxon>
    </lineage>
</organism>
<evidence type="ECO:0000313" key="2">
    <source>
        <dbReference type="Proteomes" id="UP000035955"/>
    </source>
</evidence>
<comment type="caution">
    <text evidence="1">The sequence shown here is derived from an EMBL/GenBank/DDBJ whole genome shotgun (WGS) entry which is preliminary data.</text>
</comment>
<gene>
    <name evidence="1" type="ORF">VQ02_11910</name>
</gene>
<evidence type="ECO:0000313" key="1">
    <source>
        <dbReference type="EMBL" id="KMO38426.1"/>
    </source>
</evidence>
<name>A0A0J6VH77_9HYPH</name>
<accession>A0A0J6VH77</accession>
<protein>
    <submittedName>
        <fullName evidence="1">Uncharacterized protein</fullName>
    </submittedName>
</protein>
<keyword evidence="2" id="KW-1185">Reference proteome</keyword>